<evidence type="ECO:0000313" key="2">
    <source>
        <dbReference type="EMBL" id="KAF3962214.1"/>
    </source>
</evidence>
<dbReference type="AlphaFoldDB" id="A0A8J4R8B8"/>
<keyword evidence="3" id="KW-1185">Reference proteome</keyword>
<comment type="caution">
    <text evidence="2">The sequence shown here is derived from an EMBL/GenBank/DDBJ whole genome shotgun (WGS) entry which is preliminary data.</text>
</comment>
<name>A0A8J4R8B8_9ROSI</name>
<evidence type="ECO:0000256" key="1">
    <source>
        <dbReference type="SAM" id="MobiDB-lite"/>
    </source>
</evidence>
<dbReference type="EMBL" id="JRKL02001752">
    <property type="protein sequence ID" value="KAF3962214.1"/>
    <property type="molecule type" value="Genomic_DNA"/>
</dbReference>
<feature type="region of interest" description="Disordered" evidence="1">
    <location>
        <begin position="19"/>
        <end position="59"/>
    </location>
</feature>
<reference evidence="2" key="1">
    <citation type="submission" date="2020-03" db="EMBL/GenBank/DDBJ databases">
        <title>Castanea mollissima Vanexum genome sequencing.</title>
        <authorList>
            <person name="Staton M."/>
        </authorList>
    </citation>
    <scope>NUCLEOTIDE SEQUENCE</scope>
    <source>
        <tissue evidence="2">Leaf</tissue>
    </source>
</reference>
<gene>
    <name evidence="2" type="ORF">CMV_013243</name>
</gene>
<organism evidence="2 3">
    <name type="scientific">Castanea mollissima</name>
    <name type="common">Chinese chestnut</name>
    <dbReference type="NCBI Taxonomy" id="60419"/>
    <lineage>
        <taxon>Eukaryota</taxon>
        <taxon>Viridiplantae</taxon>
        <taxon>Streptophyta</taxon>
        <taxon>Embryophyta</taxon>
        <taxon>Tracheophyta</taxon>
        <taxon>Spermatophyta</taxon>
        <taxon>Magnoliopsida</taxon>
        <taxon>eudicotyledons</taxon>
        <taxon>Gunneridae</taxon>
        <taxon>Pentapetalae</taxon>
        <taxon>rosids</taxon>
        <taxon>fabids</taxon>
        <taxon>Fagales</taxon>
        <taxon>Fagaceae</taxon>
        <taxon>Castanea</taxon>
    </lineage>
</organism>
<dbReference type="Proteomes" id="UP000737018">
    <property type="component" value="Unassembled WGS sequence"/>
</dbReference>
<protein>
    <submittedName>
        <fullName evidence="2">Uncharacterized protein</fullName>
    </submittedName>
</protein>
<feature type="compositionally biased region" description="Acidic residues" evidence="1">
    <location>
        <begin position="19"/>
        <end position="31"/>
    </location>
</feature>
<sequence>MNKKQKKKQLLKLQILYEKDEEEEEEEEEEGGGGRGKQNCLRSTETERERFQRGQNSKQRHPFIISLSLTRVRPSRAREGYVVALCTHASHTNLGKVTVAGYDNIAWTWAGLGYDNIAWTWA</sequence>
<accession>A0A8J4R8B8</accession>
<proteinExistence type="predicted"/>
<evidence type="ECO:0000313" key="3">
    <source>
        <dbReference type="Proteomes" id="UP000737018"/>
    </source>
</evidence>